<name>S3UUL9_9LEPT</name>
<dbReference type="PANTHER" id="PTHR35336">
    <property type="entry name" value="ADENOSYLCOBINAMIDE AMIDOHYDROLASE"/>
    <property type="match status" value="1"/>
</dbReference>
<dbReference type="InterPro" id="IPR002808">
    <property type="entry name" value="AdoCbi_amidolase"/>
</dbReference>
<accession>S3UUL9</accession>
<dbReference type="PANTHER" id="PTHR35336:SF5">
    <property type="entry name" value="ADENOSYLCOBINAMIDE AMIDOHYDROLASE"/>
    <property type="match status" value="1"/>
</dbReference>
<protein>
    <submittedName>
        <fullName evidence="1">Adenosylcobinamide amidohydrolase</fullName>
    </submittedName>
</protein>
<evidence type="ECO:0000313" key="2">
    <source>
        <dbReference type="Proteomes" id="UP000014540"/>
    </source>
</evidence>
<dbReference type="Pfam" id="PF01955">
    <property type="entry name" value="CbiZ"/>
    <property type="match status" value="1"/>
</dbReference>
<gene>
    <name evidence="1" type="ORF">LEP1GSC058_3745</name>
</gene>
<proteinExistence type="predicted"/>
<dbReference type="GO" id="GO:0016787">
    <property type="term" value="F:hydrolase activity"/>
    <property type="evidence" value="ECO:0007669"/>
    <property type="project" value="UniProtKB-KW"/>
</dbReference>
<dbReference type="STRING" id="1193011.LEP1GSC058_3745"/>
<comment type="caution">
    <text evidence="1">The sequence shown here is derived from an EMBL/GenBank/DDBJ whole genome shotgun (WGS) entry which is preliminary data.</text>
</comment>
<keyword evidence="2" id="KW-1185">Reference proteome</keyword>
<dbReference type="Proteomes" id="UP000014540">
    <property type="component" value="Unassembled WGS sequence"/>
</dbReference>
<evidence type="ECO:0000313" key="1">
    <source>
        <dbReference type="EMBL" id="EPG72943.1"/>
    </source>
</evidence>
<sequence length="230" mass="25100">MKSLELEQSTIKTDGTWLDIDLQEMHSALSWTVLGGGWTRTRSATWLRVSNEDLPPGLNPTEHYRNRLIETGREINSIGFLTSASLFAYTERICRFEKLWVRCVSTVGLGNAVRVGEPHLFHENYGTINLLVQTSVPLNLSASIEAVSIATEARTLAILEGNVQSISGFQPATGTGTDCIGIVSPEAKECHIYAGKHTDIGHLIGSSAYQAVQVGVEKWKLANKVSTGTM</sequence>
<dbReference type="AlphaFoldDB" id="S3UUL9"/>
<dbReference type="RefSeq" id="WP_016549440.1">
    <property type="nucleotide sequence ID" value="NZ_AKWZ02000010.1"/>
</dbReference>
<dbReference type="EMBL" id="AKWZ02000010">
    <property type="protein sequence ID" value="EPG72943.1"/>
    <property type="molecule type" value="Genomic_DNA"/>
</dbReference>
<reference evidence="1" key="1">
    <citation type="submission" date="2013-04" db="EMBL/GenBank/DDBJ databases">
        <authorList>
            <person name="Harkins D.M."/>
            <person name="Durkin A.S."/>
            <person name="Selengut J.D."/>
            <person name="Sanka R."/>
            <person name="DePew J."/>
            <person name="Purushe J."/>
            <person name="Ahmed A."/>
            <person name="van der Linden H."/>
            <person name="Goris M.G.A."/>
            <person name="Hartskeerl R.A."/>
            <person name="Vinetz J.M."/>
            <person name="Sutton G.G."/>
            <person name="Nelson W.C."/>
            <person name="Fouts D.E."/>
        </authorList>
    </citation>
    <scope>NUCLEOTIDE SEQUENCE [LARGE SCALE GENOMIC DNA]</scope>
    <source>
        <strain evidence="1">BUT 6</strain>
    </source>
</reference>
<organism evidence="1 2">
    <name type="scientific">Leptospira fainei serovar Hurstbridge str. BUT 6</name>
    <dbReference type="NCBI Taxonomy" id="1193011"/>
    <lineage>
        <taxon>Bacteria</taxon>
        <taxon>Pseudomonadati</taxon>
        <taxon>Spirochaetota</taxon>
        <taxon>Spirochaetia</taxon>
        <taxon>Leptospirales</taxon>
        <taxon>Leptospiraceae</taxon>
        <taxon>Leptospira</taxon>
    </lineage>
</organism>
<dbReference type="OrthoDB" id="369673at2"/>
<dbReference type="InterPro" id="IPR052209">
    <property type="entry name" value="CbiZ"/>
</dbReference>